<gene>
    <name evidence="2" type="ORF">TK0001_5061</name>
</gene>
<protein>
    <submittedName>
        <fullName evidence="2">Arsenical resistance protein ArsH</fullName>
    </submittedName>
</protein>
<organism evidence="2 3">
    <name type="scientific">Methylorubrum extorquens</name>
    <name type="common">Methylobacterium dichloromethanicum</name>
    <name type="synonym">Methylobacterium extorquens</name>
    <dbReference type="NCBI Taxonomy" id="408"/>
    <lineage>
        <taxon>Bacteria</taxon>
        <taxon>Pseudomonadati</taxon>
        <taxon>Pseudomonadota</taxon>
        <taxon>Alphaproteobacteria</taxon>
        <taxon>Hyphomicrobiales</taxon>
        <taxon>Methylobacteriaceae</taxon>
        <taxon>Methylorubrum</taxon>
    </lineage>
</organism>
<name>A0A2N9AWE3_METEX</name>
<dbReference type="SUPFAM" id="SSF52218">
    <property type="entry name" value="Flavoproteins"/>
    <property type="match status" value="1"/>
</dbReference>
<dbReference type="InterPro" id="IPR029039">
    <property type="entry name" value="Flavoprotein-like_sf"/>
</dbReference>
<evidence type="ECO:0000313" key="2">
    <source>
        <dbReference type="EMBL" id="SOR31646.1"/>
    </source>
</evidence>
<reference evidence="3" key="1">
    <citation type="submission" date="2017-10" db="EMBL/GenBank/DDBJ databases">
        <authorList>
            <person name="Regsiter A."/>
            <person name="William W."/>
        </authorList>
    </citation>
    <scope>NUCLEOTIDE SEQUENCE [LARGE SCALE GENOMIC DNA]</scope>
</reference>
<feature type="region of interest" description="Disordered" evidence="1">
    <location>
        <begin position="71"/>
        <end position="90"/>
    </location>
</feature>
<dbReference type="PANTHER" id="PTHR43590">
    <property type="entry name" value="ARSENIC RESISTANCE PROTEIN ARSH (AFU_ORTHOLOGUE AFUA_5G15030)"/>
    <property type="match status" value="1"/>
</dbReference>
<accession>A0A2N9AWE3</accession>
<dbReference type="EMBL" id="LT962688">
    <property type="protein sequence ID" value="SOR31646.1"/>
    <property type="molecule type" value="Genomic_DNA"/>
</dbReference>
<dbReference type="Proteomes" id="UP000233769">
    <property type="component" value="Chromosome tk0001"/>
</dbReference>
<dbReference type="Gene3D" id="3.40.50.360">
    <property type="match status" value="1"/>
</dbReference>
<dbReference type="GO" id="GO:0016655">
    <property type="term" value="F:oxidoreductase activity, acting on NAD(P)H, quinone or similar compound as acceptor"/>
    <property type="evidence" value="ECO:0007669"/>
    <property type="project" value="TreeGrafter"/>
</dbReference>
<proteinExistence type="predicted"/>
<dbReference type="PANTHER" id="PTHR43590:SF1">
    <property type="entry name" value="ARSENIC RESISTANCE PROTEIN ARSH (AFU_ORTHOLOGUE AFUA_5G15030)"/>
    <property type="match status" value="1"/>
</dbReference>
<dbReference type="AlphaFoldDB" id="A0A2N9AWE3"/>
<dbReference type="InterPro" id="IPR014063">
    <property type="entry name" value="Arsenate-R_ArsH"/>
</dbReference>
<sequence length="90" mass="10703">MNSLRVLGRWMRMIATPNQSSVTMAYKEFDEAGRKRPRPPYDRVVEVCEALIKFTLLTRERADYLVDRYSERKEREPESLRAREPESPRA</sequence>
<evidence type="ECO:0000313" key="3">
    <source>
        <dbReference type="Proteomes" id="UP000233769"/>
    </source>
</evidence>
<evidence type="ECO:0000256" key="1">
    <source>
        <dbReference type="SAM" id="MobiDB-lite"/>
    </source>
</evidence>